<feature type="binding site" evidence="9">
    <location>
        <position position="133"/>
    </location>
    <ligand>
        <name>Ca(2+)</name>
        <dbReference type="ChEBI" id="CHEBI:29108"/>
        <label>1</label>
    </ligand>
</feature>
<comment type="cofactor">
    <cofactor evidence="9">
        <name>Ca(2+)</name>
        <dbReference type="ChEBI" id="CHEBI:29108"/>
    </cofactor>
    <text evidence="9">Can bind about 5 Ca(2+) ions per subunit.</text>
</comment>
<comment type="cofactor">
    <cofactor evidence="9">
        <name>Zn(2+)</name>
        <dbReference type="ChEBI" id="CHEBI:29105"/>
    </cofactor>
    <text evidence="9">Binds 2 Zn(2+) ions per subunit.</text>
</comment>
<dbReference type="GO" id="GO:0031012">
    <property type="term" value="C:extracellular matrix"/>
    <property type="evidence" value="ECO:0007669"/>
    <property type="project" value="InterPro"/>
</dbReference>
<gene>
    <name evidence="12" type="primary">LOC112465945</name>
</gene>
<dbReference type="SUPFAM" id="SSF55486">
    <property type="entry name" value="Metalloproteases ('zincins'), catalytic domain"/>
    <property type="match status" value="1"/>
</dbReference>
<feature type="active site" evidence="8">
    <location>
        <position position="148"/>
    </location>
</feature>
<dbReference type="InterPro" id="IPR001818">
    <property type="entry name" value="Pept_M10_metallopeptidase"/>
</dbReference>
<dbReference type="InterPro" id="IPR024079">
    <property type="entry name" value="MetalloPept_cat_dom_sf"/>
</dbReference>
<protein>
    <submittedName>
        <fullName evidence="12">Stromelysin-2-like</fullName>
    </submittedName>
</protein>
<dbReference type="InterPro" id="IPR021190">
    <property type="entry name" value="Pept_M10A"/>
</dbReference>
<evidence type="ECO:0000313" key="12">
    <source>
        <dbReference type="RefSeq" id="XP_024889522.1"/>
    </source>
</evidence>
<name>A0A6J1R4I4_9HYME</name>
<dbReference type="GO" id="GO:0030574">
    <property type="term" value="P:collagen catabolic process"/>
    <property type="evidence" value="ECO:0007669"/>
    <property type="project" value="TreeGrafter"/>
</dbReference>
<dbReference type="Gene3D" id="3.40.390.10">
    <property type="entry name" value="Collagenase (Catalytic Domain)"/>
    <property type="match status" value="2"/>
</dbReference>
<evidence type="ECO:0000259" key="10">
    <source>
        <dbReference type="SMART" id="SM00235"/>
    </source>
</evidence>
<dbReference type="AlphaFoldDB" id="A0A6J1R4I4"/>
<evidence type="ECO:0000256" key="7">
    <source>
        <dbReference type="ARBA" id="ARBA00023049"/>
    </source>
</evidence>
<feature type="domain" description="Peptidase metallopeptidase" evidence="10">
    <location>
        <begin position="65"/>
        <end position="192"/>
    </location>
</feature>
<evidence type="ECO:0000256" key="2">
    <source>
        <dbReference type="ARBA" id="ARBA00022670"/>
    </source>
</evidence>
<keyword evidence="9" id="KW-0106">Calcium</keyword>
<dbReference type="InterPro" id="IPR036365">
    <property type="entry name" value="PGBD-like_sf"/>
</dbReference>
<reference evidence="12" key="1">
    <citation type="submission" date="2025-08" db="UniProtKB">
        <authorList>
            <consortium name="RefSeq"/>
        </authorList>
    </citation>
    <scope>IDENTIFICATION</scope>
    <source>
        <tissue evidence="12">Whole body</tissue>
    </source>
</reference>
<accession>A0A6J1R4I4</accession>
<dbReference type="SMART" id="SM00235">
    <property type="entry name" value="ZnMc"/>
    <property type="match status" value="1"/>
</dbReference>
<dbReference type="RefSeq" id="XP_024889522.1">
    <property type="nucleotide sequence ID" value="XM_025033754.1"/>
</dbReference>
<proteinExistence type="inferred from homology"/>
<dbReference type="GO" id="GO:0030198">
    <property type="term" value="P:extracellular matrix organization"/>
    <property type="evidence" value="ECO:0007669"/>
    <property type="project" value="TreeGrafter"/>
</dbReference>
<feature type="binding site" evidence="9">
    <location>
        <position position="157"/>
    </location>
    <ligand>
        <name>Zn(2+)</name>
        <dbReference type="ChEBI" id="CHEBI:29105"/>
        <label>2</label>
        <note>catalytic</note>
    </ligand>
</feature>
<dbReference type="OrthoDB" id="7550572at2759"/>
<evidence type="ECO:0000256" key="5">
    <source>
        <dbReference type="ARBA" id="ARBA00022801"/>
    </source>
</evidence>
<feature type="binding site" evidence="9">
    <location>
        <position position="122"/>
    </location>
    <ligand>
        <name>Zn(2+)</name>
        <dbReference type="ChEBI" id="CHEBI:29105"/>
        <label>1</label>
    </ligand>
</feature>
<dbReference type="GO" id="GO:0004222">
    <property type="term" value="F:metalloendopeptidase activity"/>
    <property type="evidence" value="ECO:0007669"/>
    <property type="project" value="InterPro"/>
</dbReference>
<keyword evidence="7" id="KW-0482">Metalloprotease</keyword>
<feature type="binding site" evidence="9">
    <location>
        <position position="147"/>
    </location>
    <ligand>
        <name>Zn(2+)</name>
        <dbReference type="ChEBI" id="CHEBI:29105"/>
        <label>2</label>
        <note>catalytic</note>
    </ligand>
</feature>
<feature type="binding site" evidence="9">
    <location>
        <position position="151"/>
    </location>
    <ligand>
        <name>Zn(2+)</name>
        <dbReference type="ChEBI" id="CHEBI:29105"/>
        <label>2</label>
        <note>catalytic</note>
    </ligand>
</feature>
<keyword evidence="6 9" id="KW-0862">Zinc</keyword>
<keyword evidence="2" id="KW-0645">Protease</keyword>
<dbReference type="SUPFAM" id="SSF47090">
    <property type="entry name" value="PGBD-like"/>
    <property type="match status" value="1"/>
</dbReference>
<evidence type="ECO:0000256" key="3">
    <source>
        <dbReference type="ARBA" id="ARBA00022723"/>
    </source>
</evidence>
<keyword evidence="4" id="KW-0732">Signal</keyword>
<dbReference type="PRINTS" id="PR00138">
    <property type="entry name" value="MATRIXIN"/>
</dbReference>
<keyword evidence="11" id="KW-1185">Reference proteome</keyword>
<feature type="binding site" description="in inhibited form" evidence="9">
    <location>
        <position position="52"/>
    </location>
    <ligand>
        <name>Zn(2+)</name>
        <dbReference type="ChEBI" id="CHEBI:29105"/>
        <label>2</label>
        <note>catalytic</note>
    </ligand>
</feature>
<sequence length="230" mass="25850">METQQASTAQDVAAGVEAMEISKADDKAEFHRLSGDGELNEETLNRMRKPRCGVEDISERTFAPLSDKWPKKHLKWNFHLANDLILKTTRAAFDLWAANSSLTFEHNLLNPDILISFQVHVDKTETWHIQLNENPPGTYNLLYTLTHEIGHALGLPHTFHKDSVMYTYVPDDAFPVQLSLEDVLSIQHLYGAKKNVNFPKLTTTTPATTTTTIPTTTTTATKDVETDLCT</sequence>
<dbReference type="GO" id="GO:0008270">
    <property type="term" value="F:zinc ion binding"/>
    <property type="evidence" value="ECO:0007669"/>
    <property type="project" value="InterPro"/>
</dbReference>
<feature type="binding site" evidence="9">
    <location>
        <position position="120"/>
    </location>
    <ligand>
        <name>Zn(2+)</name>
        <dbReference type="ChEBI" id="CHEBI:29105"/>
        <label>1</label>
    </ligand>
</feature>
<dbReference type="GO" id="GO:0005615">
    <property type="term" value="C:extracellular space"/>
    <property type="evidence" value="ECO:0007669"/>
    <property type="project" value="TreeGrafter"/>
</dbReference>
<evidence type="ECO:0000256" key="6">
    <source>
        <dbReference type="ARBA" id="ARBA00022833"/>
    </source>
</evidence>
<feature type="binding site" evidence="9">
    <location>
        <position position="133"/>
    </location>
    <ligand>
        <name>Ca(2+)</name>
        <dbReference type="ChEBI" id="CHEBI:29108"/>
        <label>3</label>
    </ligand>
</feature>
<evidence type="ECO:0000256" key="8">
    <source>
        <dbReference type="PIRSR" id="PIRSR621190-1"/>
    </source>
</evidence>
<feature type="binding site" evidence="9">
    <location>
        <position position="112"/>
    </location>
    <ligand>
        <name>Ca(2+)</name>
        <dbReference type="ChEBI" id="CHEBI:29108"/>
        <label>2</label>
    </ligand>
</feature>
<dbReference type="GO" id="GO:0006508">
    <property type="term" value="P:proteolysis"/>
    <property type="evidence" value="ECO:0007669"/>
    <property type="project" value="UniProtKB-KW"/>
</dbReference>
<evidence type="ECO:0000256" key="9">
    <source>
        <dbReference type="PIRSR" id="PIRSR621190-2"/>
    </source>
</evidence>
<evidence type="ECO:0000256" key="1">
    <source>
        <dbReference type="ARBA" id="ARBA00010370"/>
    </source>
</evidence>
<comment type="similarity">
    <text evidence="1">Belongs to the peptidase M10A family.</text>
</comment>
<dbReference type="GeneID" id="112465945"/>
<dbReference type="InterPro" id="IPR006026">
    <property type="entry name" value="Peptidase_Metallo"/>
</dbReference>
<dbReference type="Proteomes" id="UP000504618">
    <property type="component" value="Unplaced"/>
</dbReference>
<organism evidence="11 12">
    <name type="scientific">Temnothorax curvispinosus</name>
    <dbReference type="NCBI Taxonomy" id="300111"/>
    <lineage>
        <taxon>Eukaryota</taxon>
        <taxon>Metazoa</taxon>
        <taxon>Ecdysozoa</taxon>
        <taxon>Arthropoda</taxon>
        <taxon>Hexapoda</taxon>
        <taxon>Insecta</taxon>
        <taxon>Pterygota</taxon>
        <taxon>Neoptera</taxon>
        <taxon>Endopterygota</taxon>
        <taxon>Hymenoptera</taxon>
        <taxon>Apocrita</taxon>
        <taxon>Aculeata</taxon>
        <taxon>Formicoidea</taxon>
        <taxon>Formicidae</taxon>
        <taxon>Myrmicinae</taxon>
        <taxon>Temnothorax</taxon>
    </lineage>
</organism>
<dbReference type="PANTHER" id="PTHR10201:SF291">
    <property type="entry name" value="MATRIX METALLOPROTEINASE 1, ISOFORM C-RELATED"/>
    <property type="match status" value="1"/>
</dbReference>
<dbReference type="Pfam" id="PF00413">
    <property type="entry name" value="Peptidase_M10"/>
    <property type="match status" value="1"/>
</dbReference>
<keyword evidence="3 9" id="KW-0479">Metal-binding</keyword>
<evidence type="ECO:0000256" key="4">
    <source>
        <dbReference type="ARBA" id="ARBA00022729"/>
    </source>
</evidence>
<keyword evidence="5" id="KW-0378">Hydrolase</keyword>
<feature type="binding site" evidence="9">
    <location>
        <position position="128"/>
    </location>
    <ligand>
        <name>Zn(2+)</name>
        <dbReference type="ChEBI" id="CHEBI:29105"/>
        <label>1</label>
    </ligand>
</feature>
<evidence type="ECO:0000313" key="11">
    <source>
        <dbReference type="Proteomes" id="UP000504618"/>
    </source>
</evidence>
<dbReference type="PANTHER" id="PTHR10201">
    <property type="entry name" value="MATRIX METALLOPROTEINASE"/>
    <property type="match status" value="1"/>
</dbReference>
<feature type="binding site" evidence="9">
    <location>
        <position position="165"/>
    </location>
    <ligand>
        <name>Zn(2+)</name>
        <dbReference type="ChEBI" id="CHEBI:29105"/>
        <label>2</label>
        <note>catalytic</note>
    </ligand>
</feature>